<dbReference type="EMBL" id="JARFVB010000012">
    <property type="protein sequence ID" value="MDF0717490.1"/>
    <property type="molecule type" value="Genomic_DNA"/>
</dbReference>
<keyword evidence="2" id="KW-1185">Reference proteome</keyword>
<protein>
    <recommendedName>
        <fullName evidence="3">Integrase</fullName>
    </recommendedName>
</protein>
<gene>
    <name evidence="1" type="ORF">PY092_15100</name>
</gene>
<evidence type="ECO:0000313" key="1">
    <source>
        <dbReference type="EMBL" id="MDF0717490.1"/>
    </source>
</evidence>
<name>A0ABT5Y267_9FLAO</name>
<evidence type="ECO:0008006" key="3">
    <source>
        <dbReference type="Google" id="ProtNLM"/>
    </source>
</evidence>
<reference evidence="1 2" key="1">
    <citation type="submission" date="2023-03" db="EMBL/GenBank/DDBJ databases">
        <title>Muricauda XX sp. nov. and Muricauda XXX sp. nov., two novel species isolated from Okinawa Trough.</title>
        <authorList>
            <person name="Cao W."/>
            <person name="Deng X."/>
        </authorList>
    </citation>
    <scope>NUCLEOTIDE SEQUENCE [LARGE SCALE GENOMIC DNA]</scope>
    <source>
        <strain evidence="1 2">334s03</strain>
    </source>
</reference>
<organism evidence="1 2">
    <name type="scientific">Flagellimonas yonaguniensis</name>
    <dbReference type="NCBI Taxonomy" id="3031325"/>
    <lineage>
        <taxon>Bacteria</taxon>
        <taxon>Pseudomonadati</taxon>
        <taxon>Bacteroidota</taxon>
        <taxon>Flavobacteriia</taxon>
        <taxon>Flavobacteriales</taxon>
        <taxon>Flavobacteriaceae</taxon>
        <taxon>Flagellimonas</taxon>
    </lineage>
</organism>
<sequence length="107" mass="12666">MYEDIRFMESSQGYGVDLKKTKQGRRTFYRYTDSDYSINNQPINELEAEQLKSAMMVLSRFKGLPQFEWINELLETPDIVYHPRRVKVTIAGRTKVTHPRRAKVTHL</sequence>
<dbReference type="Proteomes" id="UP001221366">
    <property type="component" value="Unassembled WGS sequence"/>
</dbReference>
<comment type="caution">
    <text evidence="1">The sequence shown here is derived from an EMBL/GenBank/DDBJ whole genome shotgun (WGS) entry which is preliminary data.</text>
</comment>
<evidence type="ECO:0000313" key="2">
    <source>
        <dbReference type="Proteomes" id="UP001221366"/>
    </source>
</evidence>
<accession>A0ABT5Y267</accession>
<proteinExistence type="predicted"/>